<evidence type="ECO:0000313" key="3">
    <source>
        <dbReference type="Proteomes" id="UP001366166"/>
    </source>
</evidence>
<accession>A0AAU9E860</accession>
<sequence>MALSQPGGGLLQAGAGLAQVDVFHLYAIHGHPPQSNLAHWPAPTKTAGPPSRKRSAKGNNRPGLS</sequence>
<protein>
    <submittedName>
        <fullName evidence="2">Uncharacterized protein</fullName>
    </submittedName>
</protein>
<dbReference type="EMBL" id="AP028679">
    <property type="protein sequence ID" value="BEQ13306.1"/>
    <property type="molecule type" value="Genomic_DNA"/>
</dbReference>
<name>A0AAU9E860_9BACT</name>
<proteinExistence type="predicted"/>
<organism evidence="2 3">
    <name type="scientific">Desulfoferula mesophila</name>
    <dbReference type="NCBI Taxonomy" id="3058419"/>
    <lineage>
        <taxon>Bacteria</taxon>
        <taxon>Pseudomonadati</taxon>
        <taxon>Thermodesulfobacteriota</taxon>
        <taxon>Desulfarculia</taxon>
        <taxon>Desulfarculales</taxon>
        <taxon>Desulfarculaceae</taxon>
        <taxon>Desulfoferula</taxon>
    </lineage>
</organism>
<evidence type="ECO:0000313" key="2">
    <source>
        <dbReference type="EMBL" id="BEQ13306.1"/>
    </source>
</evidence>
<dbReference type="AlphaFoldDB" id="A0AAU9E860"/>
<keyword evidence="3" id="KW-1185">Reference proteome</keyword>
<gene>
    <name evidence="2" type="ORF">FAK_03720</name>
</gene>
<dbReference type="Proteomes" id="UP001366166">
    <property type="component" value="Chromosome"/>
</dbReference>
<evidence type="ECO:0000256" key="1">
    <source>
        <dbReference type="SAM" id="MobiDB-lite"/>
    </source>
</evidence>
<reference evidence="3" key="1">
    <citation type="journal article" date="2023" name="Arch. Microbiol.">
        <title>Desulfoferula mesophilus gen. nov. sp. nov., a mesophilic sulfate-reducing bacterium isolated from a brackish lake sediment.</title>
        <authorList>
            <person name="Watanabe T."/>
            <person name="Yabe T."/>
            <person name="Tsuji J.M."/>
            <person name="Fukui M."/>
        </authorList>
    </citation>
    <scope>NUCLEOTIDE SEQUENCE [LARGE SCALE GENOMIC DNA]</scope>
    <source>
        <strain evidence="3">12FAK</strain>
    </source>
</reference>
<dbReference type="KEGG" id="dmp:FAK_03720"/>
<feature type="region of interest" description="Disordered" evidence="1">
    <location>
        <begin position="32"/>
        <end position="65"/>
    </location>
</feature>